<dbReference type="AlphaFoldDB" id="A0A4V6A4G1"/>
<dbReference type="Proteomes" id="UP000298663">
    <property type="component" value="Unassembled WGS sequence"/>
</dbReference>
<comment type="caution">
    <text evidence="1">The sequence shown here is derived from an EMBL/GenBank/DDBJ whole genome shotgun (WGS) entry which is preliminary data.</text>
</comment>
<evidence type="ECO:0000313" key="2">
    <source>
        <dbReference type="Proteomes" id="UP000298663"/>
    </source>
</evidence>
<gene>
    <name evidence="1" type="ORF">L596_011303</name>
</gene>
<sequence length="134" mass="14870">MDWLVKETSVVESETLSATTDINYHSQSGATPFSLSNYHFLCSSNTENSCLHHVTTSSFHPYPLGQLTVAPHADSPPIGSSFTNRKFETPKSLNRSIVFQINKTPFFNKRLFGTASIQCHLHPFFPGPSLPPLC</sequence>
<name>A0A4V6A4G1_STECR</name>
<accession>A0A4V6A4G1</accession>
<dbReference type="EMBL" id="AZBU02000003">
    <property type="protein sequence ID" value="TKR86785.1"/>
    <property type="molecule type" value="Genomic_DNA"/>
</dbReference>
<reference evidence="1 2" key="1">
    <citation type="journal article" date="2015" name="Genome Biol.">
        <title>Comparative genomics of Steinernema reveals deeply conserved gene regulatory networks.</title>
        <authorList>
            <person name="Dillman A.R."/>
            <person name="Macchietto M."/>
            <person name="Porter C.F."/>
            <person name="Rogers A."/>
            <person name="Williams B."/>
            <person name="Antoshechkin I."/>
            <person name="Lee M.M."/>
            <person name="Goodwin Z."/>
            <person name="Lu X."/>
            <person name="Lewis E.E."/>
            <person name="Goodrich-Blair H."/>
            <person name="Stock S.P."/>
            <person name="Adams B.J."/>
            <person name="Sternberg P.W."/>
            <person name="Mortazavi A."/>
        </authorList>
    </citation>
    <scope>NUCLEOTIDE SEQUENCE [LARGE SCALE GENOMIC DNA]</scope>
    <source>
        <strain evidence="1 2">ALL</strain>
    </source>
</reference>
<keyword evidence="2" id="KW-1185">Reference proteome</keyword>
<protein>
    <submittedName>
        <fullName evidence="1">Uncharacterized protein</fullName>
    </submittedName>
</protein>
<evidence type="ECO:0000313" key="1">
    <source>
        <dbReference type="EMBL" id="TKR86785.1"/>
    </source>
</evidence>
<proteinExistence type="predicted"/>
<reference evidence="1 2" key="2">
    <citation type="journal article" date="2019" name="G3 (Bethesda)">
        <title>Hybrid Assembly of the Genome of the Entomopathogenic Nematode Steinernema carpocapsae Identifies the X-Chromosome.</title>
        <authorList>
            <person name="Serra L."/>
            <person name="Macchietto M."/>
            <person name="Macias-Munoz A."/>
            <person name="McGill C.J."/>
            <person name="Rodriguez I.M."/>
            <person name="Rodriguez B."/>
            <person name="Murad R."/>
            <person name="Mortazavi A."/>
        </authorList>
    </citation>
    <scope>NUCLEOTIDE SEQUENCE [LARGE SCALE GENOMIC DNA]</scope>
    <source>
        <strain evidence="1 2">ALL</strain>
    </source>
</reference>
<organism evidence="1 2">
    <name type="scientific">Steinernema carpocapsae</name>
    <name type="common">Entomopathogenic nematode</name>
    <dbReference type="NCBI Taxonomy" id="34508"/>
    <lineage>
        <taxon>Eukaryota</taxon>
        <taxon>Metazoa</taxon>
        <taxon>Ecdysozoa</taxon>
        <taxon>Nematoda</taxon>
        <taxon>Chromadorea</taxon>
        <taxon>Rhabditida</taxon>
        <taxon>Tylenchina</taxon>
        <taxon>Panagrolaimomorpha</taxon>
        <taxon>Strongyloidoidea</taxon>
        <taxon>Steinernematidae</taxon>
        <taxon>Steinernema</taxon>
    </lineage>
</organism>